<keyword evidence="3" id="KW-1185">Reference proteome</keyword>
<evidence type="ECO:0000313" key="3">
    <source>
        <dbReference type="Proteomes" id="UP000199488"/>
    </source>
</evidence>
<keyword evidence="1" id="KW-0812">Transmembrane</keyword>
<dbReference type="OrthoDB" id="9930486at2"/>
<protein>
    <submittedName>
        <fullName evidence="2">Uncharacterized protein</fullName>
    </submittedName>
</protein>
<organism evidence="2 3">
    <name type="scientific">Marinococcus luteus</name>
    <dbReference type="NCBI Taxonomy" id="1122204"/>
    <lineage>
        <taxon>Bacteria</taxon>
        <taxon>Bacillati</taxon>
        <taxon>Bacillota</taxon>
        <taxon>Bacilli</taxon>
        <taxon>Bacillales</taxon>
        <taxon>Bacillaceae</taxon>
        <taxon>Marinococcus</taxon>
    </lineage>
</organism>
<evidence type="ECO:0000313" key="2">
    <source>
        <dbReference type="EMBL" id="SDW09890.1"/>
    </source>
</evidence>
<name>A0A1H2QSM7_9BACI</name>
<reference evidence="2 3" key="1">
    <citation type="submission" date="2016-10" db="EMBL/GenBank/DDBJ databases">
        <authorList>
            <person name="de Groot N.N."/>
        </authorList>
    </citation>
    <scope>NUCLEOTIDE SEQUENCE [LARGE SCALE GENOMIC DNA]</scope>
    <source>
        <strain evidence="2 3">DSM 23126</strain>
    </source>
</reference>
<feature type="transmembrane region" description="Helical" evidence="1">
    <location>
        <begin position="36"/>
        <end position="59"/>
    </location>
</feature>
<dbReference type="Proteomes" id="UP000199488">
    <property type="component" value="Unassembled WGS sequence"/>
</dbReference>
<accession>A0A1H2QSM7</accession>
<feature type="transmembrane region" description="Helical" evidence="1">
    <location>
        <begin position="7"/>
        <end position="30"/>
    </location>
</feature>
<gene>
    <name evidence="2" type="ORF">SAMN05421781_0439</name>
</gene>
<evidence type="ECO:0000256" key="1">
    <source>
        <dbReference type="SAM" id="Phobius"/>
    </source>
</evidence>
<feature type="transmembrane region" description="Helical" evidence="1">
    <location>
        <begin position="71"/>
        <end position="92"/>
    </location>
</feature>
<dbReference type="AlphaFoldDB" id="A0A1H2QSM7"/>
<dbReference type="RefSeq" id="WP_091610588.1">
    <property type="nucleotide sequence ID" value="NZ_FNNC01000001.1"/>
</dbReference>
<keyword evidence="1" id="KW-1133">Transmembrane helix</keyword>
<keyword evidence="1" id="KW-0472">Membrane</keyword>
<dbReference type="EMBL" id="FNNC01000001">
    <property type="protein sequence ID" value="SDW09890.1"/>
    <property type="molecule type" value="Genomic_DNA"/>
</dbReference>
<proteinExistence type="predicted"/>
<dbReference type="STRING" id="1122204.SAMN05421781_0439"/>
<sequence>MTIFTEALLILLLLLIPVGLVSIALYAVLAPVNWKIHMLLTLGYVLITGVVSLVSAAVAGWRSGAFEAGEVMYTFTTITVCMIVGLGGYSLFRQYL</sequence>